<proteinExistence type="predicted"/>
<feature type="region of interest" description="Disordered" evidence="5">
    <location>
        <begin position="362"/>
        <end position="387"/>
    </location>
</feature>
<feature type="region of interest" description="Disordered" evidence="5">
    <location>
        <begin position="247"/>
        <end position="273"/>
    </location>
</feature>
<comment type="caution">
    <text evidence="6">The sequence shown here is derived from an EMBL/GenBank/DDBJ whole genome shotgun (WGS) entry which is preliminary data.</text>
</comment>
<dbReference type="Proteomes" id="UP001360560">
    <property type="component" value="Unassembled WGS sequence"/>
</dbReference>
<dbReference type="AlphaFoldDB" id="A0AAV5QED3"/>
<evidence type="ECO:0000256" key="3">
    <source>
        <dbReference type="ARBA" id="ARBA00023163"/>
    </source>
</evidence>
<dbReference type="GO" id="GO:0042797">
    <property type="term" value="P:tRNA transcription by RNA polymerase III"/>
    <property type="evidence" value="ECO:0007669"/>
    <property type="project" value="TreeGrafter"/>
</dbReference>
<feature type="region of interest" description="Disordered" evidence="5">
    <location>
        <begin position="130"/>
        <end position="159"/>
    </location>
</feature>
<evidence type="ECO:0000256" key="2">
    <source>
        <dbReference type="ARBA" id="ARBA00022478"/>
    </source>
</evidence>
<dbReference type="EMBL" id="BTFZ01000001">
    <property type="protein sequence ID" value="GMM32820.1"/>
    <property type="molecule type" value="Genomic_DNA"/>
</dbReference>
<comment type="subcellular location">
    <subcellularLocation>
        <location evidence="1">Nucleus</location>
    </subcellularLocation>
</comment>
<organism evidence="6 7">
    <name type="scientific">Saccharomycopsis crataegensis</name>
    <dbReference type="NCBI Taxonomy" id="43959"/>
    <lineage>
        <taxon>Eukaryota</taxon>
        <taxon>Fungi</taxon>
        <taxon>Dikarya</taxon>
        <taxon>Ascomycota</taxon>
        <taxon>Saccharomycotina</taxon>
        <taxon>Saccharomycetes</taxon>
        <taxon>Saccharomycopsidaceae</taxon>
        <taxon>Saccharomycopsis</taxon>
    </lineage>
</organism>
<dbReference type="PANTHER" id="PTHR13408:SF0">
    <property type="entry name" value="DNA-DIRECTED RNA POLYMERASE III SUBUNIT RPC4"/>
    <property type="match status" value="1"/>
</dbReference>
<evidence type="ECO:0000256" key="5">
    <source>
        <dbReference type="SAM" id="MobiDB-lite"/>
    </source>
</evidence>
<dbReference type="RefSeq" id="XP_064849820.1">
    <property type="nucleotide sequence ID" value="XM_064993748.1"/>
</dbReference>
<dbReference type="Pfam" id="PF05132">
    <property type="entry name" value="RNA_pol_Rpc4"/>
    <property type="match status" value="1"/>
</dbReference>
<feature type="compositionally biased region" description="Gly residues" evidence="5">
    <location>
        <begin position="64"/>
        <end position="87"/>
    </location>
</feature>
<keyword evidence="7" id="KW-1185">Reference proteome</keyword>
<gene>
    <name evidence="6" type="ORF">DASC09_001450</name>
</gene>
<dbReference type="InterPro" id="IPR007811">
    <property type="entry name" value="RPC4"/>
</dbReference>
<feature type="region of interest" description="Disordered" evidence="5">
    <location>
        <begin position="1"/>
        <end position="87"/>
    </location>
</feature>
<dbReference type="GO" id="GO:0005666">
    <property type="term" value="C:RNA polymerase III complex"/>
    <property type="evidence" value="ECO:0007669"/>
    <property type="project" value="InterPro"/>
</dbReference>
<keyword evidence="4" id="KW-0539">Nucleus</keyword>
<accession>A0AAV5QED3</accession>
<sequence>MSSGGSGHSRLESLNRKSSATTGKPKAGLKFKPKVVARRSEKDRASDAPVIKDESKFDSKGKNFRGGRGGRGGARGRGGRGGMRGGRGMVKTEMISSGPLSSATFTDSGLGSTMIHSLSPTPEYFQSIRKEARSRSATAGAESDDEDSSKIDMDTDLNVGEEDAFTSLFPIRPQQFSKLSEDYSDEASNINNPMEVRSVSPESNSGDESAKQTVEDVDDLDAEDSELQLLAENIQIMKLVEAYSKTDKSNAGINEESDDSEKKDKEKLASKSLKKPNEEFMLLQLPNFLPEFKSSDDMDIDEQTSKEDLIKKAATQKGKIGTLKVHKSGKVIMQIGDIALDIVKSPTIGFLQDIVLCDLPKPKSKESKRVEGDNEEDQEPKKQEANMFQLGQVGHKLVTIPHIME</sequence>
<evidence type="ECO:0000256" key="4">
    <source>
        <dbReference type="ARBA" id="ARBA00023242"/>
    </source>
</evidence>
<feature type="region of interest" description="Disordered" evidence="5">
    <location>
        <begin position="177"/>
        <end position="216"/>
    </location>
</feature>
<keyword evidence="3" id="KW-0804">Transcription</keyword>
<feature type="compositionally biased region" description="Basic and acidic residues" evidence="5">
    <location>
        <begin position="260"/>
        <end position="269"/>
    </location>
</feature>
<dbReference type="GeneID" id="90070799"/>
<feature type="compositionally biased region" description="Basic residues" evidence="5">
    <location>
        <begin position="27"/>
        <end position="37"/>
    </location>
</feature>
<feature type="compositionally biased region" description="Basic and acidic residues" evidence="5">
    <location>
        <begin position="38"/>
        <end position="61"/>
    </location>
</feature>
<dbReference type="PANTHER" id="PTHR13408">
    <property type="entry name" value="DNA-DIRECTED RNA POLYMERASE III"/>
    <property type="match status" value="1"/>
</dbReference>
<evidence type="ECO:0000313" key="7">
    <source>
        <dbReference type="Proteomes" id="UP001360560"/>
    </source>
</evidence>
<dbReference type="GO" id="GO:0003677">
    <property type="term" value="F:DNA binding"/>
    <property type="evidence" value="ECO:0007669"/>
    <property type="project" value="InterPro"/>
</dbReference>
<protein>
    <submittedName>
        <fullName evidence="6">DNA-directed RNA polymerase III subunit C53</fullName>
    </submittedName>
</protein>
<reference evidence="6 7" key="1">
    <citation type="journal article" date="2023" name="Elife">
        <title>Identification of key yeast species and microbe-microbe interactions impacting larval growth of Drosophila in the wild.</title>
        <authorList>
            <person name="Mure A."/>
            <person name="Sugiura Y."/>
            <person name="Maeda R."/>
            <person name="Honda K."/>
            <person name="Sakurai N."/>
            <person name="Takahashi Y."/>
            <person name="Watada M."/>
            <person name="Katoh T."/>
            <person name="Gotoh A."/>
            <person name="Gotoh Y."/>
            <person name="Taniguchi I."/>
            <person name="Nakamura K."/>
            <person name="Hayashi T."/>
            <person name="Katayama T."/>
            <person name="Uemura T."/>
            <person name="Hattori Y."/>
        </authorList>
    </citation>
    <scope>NUCLEOTIDE SEQUENCE [LARGE SCALE GENOMIC DNA]</scope>
    <source>
        <strain evidence="6 7">SC-9</strain>
    </source>
</reference>
<feature type="compositionally biased region" description="Basic and acidic residues" evidence="5">
    <location>
        <begin position="362"/>
        <end position="372"/>
    </location>
</feature>
<keyword evidence="2 6" id="KW-0240">DNA-directed RNA polymerase</keyword>
<evidence type="ECO:0000313" key="6">
    <source>
        <dbReference type="EMBL" id="GMM32820.1"/>
    </source>
</evidence>
<evidence type="ECO:0000256" key="1">
    <source>
        <dbReference type="ARBA" id="ARBA00004123"/>
    </source>
</evidence>
<name>A0AAV5QED3_9ASCO</name>